<evidence type="ECO:0000313" key="12">
    <source>
        <dbReference type="Proteomes" id="UP000199412"/>
    </source>
</evidence>
<feature type="domain" description="Flagellar hook-associated protein FlgK helical" evidence="10">
    <location>
        <begin position="90"/>
        <end position="317"/>
    </location>
</feature>
<dbReference type="STRING" id="69960.SAMN05421720_11197"/>
<dbReference type="EMBL" id="FNAP01000011">
    <property type="protein sequence ID" value="SDE76004.1"/>
    <property type="molecule type" value="Genomic_DNA"/>
</dbReference>
<dbReference type="GO" id="GO:0044780">
    <property type="term" value="P:bacterial-type flagellum assembly"/>
    <property type="evidence" value="ECO:0007669"/>
    <property type="project" value="InterPro"/>
</dbReference>
<feature type="domain" description="Flagellar basal body rod protein N-terminal" evidence="8">
    <location>
        <begin position="7"/>
        <end position="37"/>
    </location>
</feature>
<name>A0A1G7FJB5_9PROT</name>
<dbReference type="Proteomes" id="UP000199412">
    <property type="component" value="Unassembled WGS sequence"/>
</dbReference>
<comment type="subcellular location">
    <subcellularLocation>
        <location evidence="1">Bacterial flagellum basal body</location>
    </subcellularLocation>
    <subcellularLocation>
        <location evidence="2">Secreted</location>
    </subcellularLocation>
</comment>
<dbReference type="InterPro" id="IPR010930">
    <property type="entry name" value="Flg_bb/hook_C_dom"/>
</dbReference>
<keyword evidence="7" id="KW-0175">Coiled coil</keyword>
<evidence type="ECO:0000256" key="5">
    <source>
        <dbReference type="ARBA" id="ARBA00022525"/>
    </source>
</evidence>
<evidence type="ECO:0000259" key="10">
    <source>
        <dbReference type="Pfam" id="PF22638"/>
    </source>
</evidence>
<evidence type="ECO:0000256" key="6">
    <source>
        <dbReference type="ARBA" id="ARBA00023143"/>
    </source>
</evidence>
<dbReference type="GO" id="GO:0009425">
    <property type="term" value="C:bacterial-type flagellum basal body"/>
    <property type="evidence" value="ECO:0007669"/>
    <property type="project" value="UniProtKB-SubCell"/>
</dbReference>
<dbReference type="OrthoDB" id="7181295at2"/>
<dbReference type="NCBIfam" id="TIGR02492">
    <property type="entry name" value="flgK_ends"/>
    <property type="match status" value="1"/>
</dbReference>
<sequence length="736" mass="78582">MSLTQALNTGLLGLQVSQKGLDLVSRNIANVNTPGYTKKVFNQESLVLNGTGAGVQVTEVTRRVDYGLMQELNRENAQLQEYAVVAEYFERMQSLFGRPGDNNSIAHLIGDLADEIEALALDPNETGQHLATARSAETVSYKLNSMGETLQRLRLEADQAIEDAVRDVNELLHDIHNLNQDIANALSTGKDGTDLLDQREKAVQDLTALMNITTFERNSGELTVFTQGGDILLDQQVKELSHTSLSGISALLTKGGNDITGIRVNNADITDDIKKGKLAALIEMRDSTLTDYQAQLDELAAGLKETVNLVNNRGTSYPNLANQFVGTRTFLDSTTQTISMDADHNTIIALFDSDGTQVAQTDIKALVATLPGPGDLETGETVADVASVLDTWLKANADPGASAAVNADGVLEINLNTTAYGLAFRDENTTAATSTQDDAEMSFDMDGDGTNDTTVNGFSNFFGLNDIYTTAQKDWVWDSDIKSASWSPMTAGTLTFSDNDPDTAHPGAPAPNLGWGSISIAATDTIQDIADKINATGSGLNGVLEAEVVREGDGVRLRLKQLNGYDMAVTQAGGTGLIDALGLEVSNGGLANTLKIKDEIVDNPSLISRGAMIYNSDTTEYSLSPGDNSTANALAEALRATQGFERAGDLPGTTKTLAEFAAMTVSANASEAARNESRLEFQFSLVDTLSLKNAEISAVNLDEELAELIIFEQSYAASARVISTISDMFDILNSIL</sequence>
<dbReference type="InterPro" id="IPR001444">
    <property type="entry name" value="Flag_bb_rod_N"/>
</dbReference>
<keyword evidence="12" id="KW-1185">Reference proteome</keyword>
<dbReference type="PANTHER" id="PTHR30033">
    <property type="entry name" value="FLAGELLAR HOOK-ASSOCIATED PROTEIN 1"/>
    <property type="match status" value="1"/>
</dbReference>
<dbReference type="InterPro" id="IPR002371">
    <property type="entry name" value="FlgK"/>
</dbReference>
<keyword evidence="11" id="KW-0282">Flagellum</keyword>
<evidence type="ECO:0000259" key="8">
    <source>
        <dbReference type="Pfam" id="PF00460"/>
    </source>
</evidence>
<dbReference type="GO" id="GO:0009424">
    <property type="term" value="C:bacterial-type flagellum hook"/>
    <property type="evidence" value="ECO:0007669"/>
    <property type="project" value="InterPro"/>
</dbReference>
<keyword evidence="5" id="KW-0964">Secreted</keyword>
<organism evidence="11 12">
    <name type="scientific">Rhodospira trueperi</name>
    <dbReference type="NCBI Taxonomy" id="69960"/>
    <lineage>
        <taxon>Bacteria</taxon>
        <taxon>Pseudomonadati</taxon>
        <taxon>Pseudomonadota</taxon>
        <taxon>Alphaproteobacteria</taxon>
        <taxon>Rhodospirillales</taxon>
        <taxon>Rhodospirillaceae</taxon>
        <taxon>Rhodospira</taxon>
    </lineage>
</organism>
<dbReference type="RefSeq" id="WP_092787389.1">
    <property type="nucleotide sequence ID" value="NZ_FNAP01000011.1"/>
</dbReference>
<reference evidence="11 12" key="1">
    <citation type="submission" date="2016-10" db="EMBL/GenBank/DDBJ databases">
        <authorList>
            <person name="de Groot N.N."/>
        </authorList>
    </citation>
    <scope>NUCLEOTIDE SEQUENCE [LARGE SCALE GENOMIC DNA]</scope>
    <source>
        <strain evidence="11 12">ATCC 700224</strain>
    </source>
</reference>
<evidence type="ECO:0000313" key="11">
    <source>
        <dbReference type="EMBL" id="SDE76004.1"/>
    </source>
</evidence>
<dbReference type="AlphaFoldDB" id="A0A1G7FJB5"/>
<gene>
    <name evidence="11" type="ORF">SAMN05421720_11197</name>
</gene>
<evidence type="ECO:0000256" key="1">
    <source>
        <dbReference type="ARBA" id="ARBA00004117"/>
    </source>
</evidence>
<dbReference type="Pfam" id="PF00460">
    <property type="entry name" value="Flg_bb_rod"/>
    <property type="match status" value="1"/>
</dbReference>
<feature type="domain" description="Flagellar basal-body/hook protein C-terminal" evidence="9">
    <location>
        <begin position="695"/>
        <end position="735"/>
    </location>
</feature>
<dbReference type="Pfam" id="PF22638">
    <property type="entry name" value="FlgK_D1"/>
    <property type="match status" value="1"/>
</dbReference>
<dbReference type="GO" id="GO:0005576">
    <property type="term" value="C:extracellular region"/>
    <property type="evidence" value="ECO:0007669"/>
    <property type="project" value="UniProtKB-SubCell"/>
</dbReference>
<evidence type="ECO:0000256" key="7">
    <source>
        <dbReference type="SAM" id="Coils"/>
    </source>
</evidence>
<keyword evidence="11" id="KW-0969">Cilium</keyword>
<evidence type="ECO:0000256" key="3">
    <source>
        <dbReference type="ARBA" id="ARBA00009677"/>
    </source>
</evidence>
<evidence type="ECO:0000256" key="2">
    <source>
        <dbReference type="ARBA" id="ARBA00004613"/>
    </source>
</evidence>
<comment type="similarity">
    <text evidence="3">Belongs to the flagella basal body rod proteins family.</text>
</comment>
<proteinExistence type="inferred from homology"/>
<dbReference type="GO" id="GO:0005198">
    <property type="term" value="F:structural molecule activity"/>
    <property type="evidence" value="ECO:0007669"/>
    <property type="project" value="InterPro"/>
</dbReference>
<dbReference type="PANTHER" id="PTHR30033:SF1">
    <property type="entry name" value="FLAGELLAR HOOK-ASSOCIATED PROTEIN 1"/>
    <property type="match status" value="1"/>
</dbReference>
<evidence type="ECO:0000256" key="4">
    <source>
        <dbReference type="ARBA" id="ARBA00016244"/>
    </source>
</evidence>
<accession>A0A1G7FJB5</accession>
<evidence type="ECO:0000259" key="9">
    <source>
        <dbReference type="Pfam" id="PF06429"/>
    </source>
</evidence>
<dbReference type="InterPro" id="IPR053927">
    <property type="entry name" value="FlgK_helical"/>
</dbReference>
<protein>
    <recommendedName>
        <fullName evidence="4">Flagellar hook-associated protein 1</fullName>
    </recommendedName>
</protein>
<keyword evidence="6" id="KW-0975">Bacterial flagellum</keyword>
<dbReference type="Pfam" id="PF06429">
    <property type="entry name" value="Flg_bbr_C"/>
    <property type="match status" value="1"/>
</dbReference>
<keyword evidence="11" id="KW-0966">Cell projection</keyword>
<dbReference type="SUPFAM" id="SSF64518">
    <property type="entry name" value="Phase 1 flagellin"/>
    <property type="match status" value="1"/>
</dbReference>
<feature type="coiled-coil region" evidence="7">
    <location>
        <begin position="143"/>
        <end position="188"/>
    </location>
</feature>